<evidence type="ECO:0000313" key="3">
    <source>
        <dbReference type="EMBL" id="PPR05329.1"/>
    </source>
</evidence>
<dbReference type="OrthoDB" id="2961750at2759"/>
<name>A0A409YQR9_9AGAR</name>
<dbReference type="EMBL" id="NHTK01000815">
    <property type="protein sequence ID" value="PPR05329.1"/>
    <property type="molecule type" value="Genomic_DNA"/>
</dbReference>
<dbReference type="AlphaFoldDB" id="A0A409YQR9"/>
<protein>
    <submittedName>
        <fullName evidence="3">Uncharacterized protein</fullName>
    </submittedName>
</protein>
<feature type="coiled-coil region" evidence="1">
    <location>
        <begin position="187"/>
        <end position="214"/>
    </location>
</feature>
<keyword evidence="1" id="KW-0175">Coiled coil</keyword>
<accession>A0A409YQR9</accession>
<reference evidence="3 4" key="1">
    <citation type="journal article" date="2018" name="Evol. Lett.">
        <title>Horizontal gene cluster transfer increased hallucinogenic mushroom diversity.</title>
        <authorList>
            <person name="Reynolds H.T."/>
            <person name="Vijayakumar V."/>
            <person name="Gluck-Thaler E."/>
            <person name="Korotkin H.B."/>
            <person name="Matheny P.B."/>
            <person name="Slot J.C."/>
        </authorList>
    </citation>
    <scope>NUCLEOTIDE SEQUENCE [LARGE SCALE GENOMIC DNA]</scope>
    <source>
        <strain evidence="3 4">2629</strain>
    </source>
</reference>
<dbReference type="InParanoid" id="A0A409YQR9"/>
<gene>
    <name evidence="3" type="ORF">CVT24_008048</name>
</gene>
<evidence type="ECO:0000313" key="4">
    <source>
        <dbReference type="Proteomes" id="UP000284842"/>
    </source>
</evidence>
<evidence type="ECO:0000256" key="2">
    <source>
        <dbReference type="SAM" id="MobiDB-lite"/>
    </source>
</evidence>
<keyword evidence="4" id="KW-1185">Reference proteome</keyword>
<organism evidence="3 4">
    <name type="scientific">Panaeolus cyanescens</name>
    <dbReference type="NCBI Taxonomy" id="181874"/>
    <lineage>
        <taxon>Eukaryota</taxon>
        <taxon>Fungi</taxon>
        <taxon>Dikarya</taxon>
        <taxon>Basidiomycota</taxon>
        <taxon>Agaricomycotina</taxon>
        <taxon>Agaricomycetes</taxon>
        <taxon>Agaricomycetidae</taxon>
        <taxon>Agaricales</taxon>
        <taxon>Agaricineae</taxon>
        <taxon>Galeropsidaceae</taxon>
        <taxon>Panaeolus</taxon>
    </lineage>
</organism>
<evidence type="ECO:0000256" key="1">
    <source>
        <dbReference type="SAM" id="Coils"/>
    </source>
</evidence>
<proteinExistence type="predicted"/>
<sequence>MSSDTPTNAEAPNTIAVTIRPIIEGEKYDIEAERNIFHYLCQSRGSLNEFHEVTDNILYLKQTFEDVHTKLKLLDEKKFLSYKKPNRPFFAPSWAPIYQSYVDFLASLRESATTGMTHAQSYLHVVVPILANPDIPFSDKVLELNYFIEKAGNAQGISNAFPDQLNAIYKSIEDVSRRLSEFAKDVNEAVKKEVVERQKQIEMLKKRVKILEAKCQDLLPHLGPAEILSSLGLGGAAFTLLEVLSSPLALAGISVYQILKATSALSEMFTVQNEIHYQNSLMNVLLAEQAQASATDQSVILSLDQMADLIPRLFGILNTASIVINDAKAILEFIKPFEGDPAKLGDIIKERLPFLSVTYNILYDMLKILSWKITPRQAMDGGNSVTGRRPHYHHKPDPHQGGNPSEIEKPIHHGGHKRDDDDERDKFNEKLPQEFPDDDPEKMDVLRVALGRLIDMILYLSNDVRQDHQNGLPVHGDLLIWADTIWGLANALPGQGGILNLTIYQMGDFVRDVMRATWHAHNRVPRENDPMEVLITISTSIQDFVDLLLDLFRPPPVEK</sequence>
<dbReference type="Proteomes" id="UP000284842">
    <property type="component" value="Unassembled WGS sequence"/>
</dbReference>
<feature type="region of interest" description="Disordered" evidence="2">
    <location>
        <begin position="380"/>
        <end position="438"/>
    </location>
</feature>
<comment type="caution">
    <text evidence="3">The sequence shown here is derived from an EMBL/GenBank/DDBJ whole genome shotgun (WGS) entry which is preliminary data.</text>
</comment>